<dbReference type="InterPro" id="IPR009051">
    <property type="entry name" value="Helical_ferredxn"/>
</dbReference>
<dbReference type="GO" id="GO:0006089">
    <property type="term" value="P:lactate metabolic process"/>
    <property type="evidence" value="ECO:0007669"/>
    <property type="project" value="InterPro"/>
</dbReference>
<dbReference type="SUPFAM" id="SSF100950">
    <property type="entry name" value="NagB/RpiA/CoA transferase-like"/>
    <property type="match status" value="1"/>
</dbReference>
<keyword evidence="4" id="KW-0249">Electron transport</keyword>
<proteinExistence type="predicted"/>
<feature type="domain" description="4Fe-4S ferredoxin-type" evidence="5">
    <location>
        <begin position="323"/>
        <end position="355"/>
    </location>
</feature>
<dbReference type="InterPro" id="IPR024185">
    <property type="entry name" value="FTHF_cligase-like_sf"/>
</dbReference>
<organism evidence="6 7">
    <name type="scientific">Methanobrevibacter arboriphilus</name>
    <dbReference type="NCBI Taxonomy" id="39441"/>
    <lineage>
        <taxon>Archaea</taxon>
        <taxon>Methanobacteriati</taxon>
        <taxon>Methanobacteriota</taxon>
        <taxon>Methanomada group</taxon>
        <taxon>Methanobacteria</taxon>
        <taxon>Methanobacteriales</taxon>
        <taxon>Methanobacteriaceae</taxon>
        <taxon>Methanobrevibacter</taxon>
    </lineage>
</organism>
<keyword evidence="1" id="KW-0813">Transport</keyword>
<dbReference type="PANTHER" id="PTHR47153:SF2">
    <property type="entry name" value="LACTATE UTILIZATION PROTEIN B"/>
    <property type="match status" value="1"/>
</dbReference>
<dbReference type="PROSITE" id="PS51379">
    <property type="entry name" value="4FE4S_FER_2"/>
    <property type="match status" value="1"/>
</dbReference>
<dbReference type="GO" id="GO:0051539">
    <property type="term" value="F:4 iron, 4 sulfur cluster binding"/>
    <property type="evidence" value="ECO:0007669"/>
    <property type="project" value="UniProtKB-KW"/>
</dbReference>
<dbReference type="PROSITE" id="PS00198">
    <property type="entry name" value="4FE4S_FER_1"/>
    <property type="match status" value="2"/>
</dbReference>
<dbReference type="InterPro" id="IPR017896">
    <property type="entry name" value="4Fe4S_Fe-S-bd"/>
</dbReference>
<dbReference type="InterPro" id="IPR037171">
    <property type="entry name" value="NagB/RpiA_transferase-like"/>
</dbReference>
<name>A0A843AMC3_METAZ</name>
<dbReference type="InterPro" id="IPR017900">
    <property type="entry name" value="4Fe4S_Fe_S_CS"/>
</dbReference>
<keyword evidence="2" id="KW-0479">Metal-binding</keyword>
<gene>
    <name evidence="6" type="ORF">ISP01_04670</name>
</gene>
<dbReference type="Gene3D" id="3.40.50.10420">
    <property type="entry name" value="NagB/RpiA/CoA transferase-like"/>
    <property type="match status" value="1"/>
</dbReference>
<sequence>MNENELESMRNSFKTVYNKRKNILNDPQVKNLQEKVIDIRKDSIDNNEKLIETLKESFKKNDIDYAFADNAEEARNIIYDVIKSEINEDLKDDKSNYNINDNFNNYDDFNDHDSFNDESSIVVAKSKSNTLGEIAASKFLQSKGIDVIETDLGDRILQLKGKDNKPTHPTGPASHLNVEEISKIVSKGLDVDVACDPKSIMEVVKKDVLNKVSEADIGLSGANAVACEDGSLVFVHNEGNISLVSLMKTHIIVVGIEKLVRTIEDAISIAKLETIYATGSKVTSYINIVSGPSKTADIEKKLLKNMYGAEKVFVIILDNGRLEAIESIAECLYCIGCGSCIVTCPVYNAIGNEFGFNNYLGGRGVAMSKFIQDTETSISSGLYKCTLCGLCKINCPVTISTSDIIENIRAETLKKSLYPEKHGKFKDNIKNKGSPY</sequence>
<evidence type="ECO:0000259" key="5">
    <source>
        <dbReference type="PROSITE" id="PS51379"/>
    </source>
</evidence>
<evidence type="ECO:0000313" key="7">
    <source>
        <dbReference type="Proteomes" id="UP000658733"/>
    </source>
</evidence>
<evidence type="ECO:0000256" key="2">
    <source>
        <dbReference type="ARBA" id="ARBA00022485"/>
    </source>
</evidence>
<keyword evidence="2" id="KW-0004">4Fe-4S</keyword>
<dbReference type="Gene3D" id="1.10.1060.10">
    <property type="entry name" value="Alpha-helical ferredoxin"/>
    <property type="match status" value="1"/>
</dbReference>
<keyword evidence="2" id="KW-0411">Iron-sulfur</keyword>
<evidence type="ECO:0000313" key="6">
    <source>
        <dbReference type="EMBL" id="MBF4468678.1"/>
    </source>
</evidence>
<dbReference type="PANTHER" id="PTHR47153">
    <property type="entry name" value="LACTATE UTILIZATION PROTEIN B"/>
    <property type="match status" value="1"/>
</dbReference>
<dbReference type="AlphaFoldDB" id="A0A843AMC3"/>
<dbReference type="InterPro" id="IPR004452">
    <property type="entry name" value="LutB/LldF"/>
</dbReference>
<reference evidence="6" key="1">
    <citation type="submission" date="2020-10" db="EMBL/GenBank/DDBJ databases">
        <title>Dehalococcoides mccartyi of a TCE/Cr reducing biochatode.</title>
        <authorList>
            <person name="Matturro B."/>
        </authorList>
    </citation>
    <scope>NUCLEOTIDE SEQUENCE</scope>
    <source>
        <strain evidence="6">Bin4</strain>
    </source>
</reference>
<dbReference type="Pfam" id="PF13183">
    <property type="entry name" value="Fer4_8"/>
    <property type="match status" value="1"/>
</dbReference>
<keyword evidence="3" id="KW-0677">Repeat</keyword>
<dbReference type="SUPFAM" id="SSF46548">
    <property type="entry name" value="alpha-helical ferredoxin"/>
    <property type="match status" value="1"/>
</dbReference>
<dbReference type="Proteomes" id="UP000658733">
    <property type="component" value="Unassembled WGS sequence"/>
</dbReference>
<dbReference type="EMBL" id="JADIIN010000038">
    <property type="protein sequence ID" value="MBF4468678.1"/>
    <property type="molecule type" value="Genomic_DNA"/>
</dbReference>
<comment type="caution">
    <text evidence="6">The sequence shown here is derived from an EMBL/GenBank/DDBJ whole genome shotgun (WGS) entry which is preliminary data.</text>
</comment>
<evidence type="ECO:0000256" key="1">
    <source>
        <dbReference type="ARBA" id="ARBA00022448"/>
    </source>
</evidence>
<protein>
    <submittedName>
        <fullName evidence="6">Lactate utilization protein</fullName>
    </submittedName>
</protein>
<keyword evidence="2" id="KW-0408">Iron</keyword>
<dbReference type="GO" id="GO:0016491">
    <property type="term" value="F:oxidoreductase activity"/>
    <property type="evidence" value="ECO:0007669"/>
    <property type="project" value="UniProtKB-ARBA"/>
</dbReference>
<dbReference type="InterPro" id="IPR003741">
    <property type="entry name" value="LUD_dom"/>
</dbReference>
<dbReference type="Pfam" id="PF02589">
    <property type="entry name" value="LUD_dom"/>
    <property type="match status" value="1"/>
</dbReference>
<accession>A0A843AMC3</accession>
<evidence type="ECO:0000256" key="4">
    <source>
        <dbReference type="ARBA" id="ARBA00022982"/>
    </source>
</evidence>
<evidence type="ECO:0000256" key="3">
    <source>
        <dbReference type="ARBA" id="ARBA00022737"/>
    </source>
</evidence>